<evidence type="ECO:0000256" key="11">
    <source>
        <dbReference type="RuleBase" id="RU003783"/>
    </source>
</evidence>
<dbReference type="NCBIfam" id="TIGR00174">
    <property type="entry name" value="miaA"/>
    <property type="match status" value="1"/>
</dbReference>
<evidence type="ECO:0000256" key="7">
    <source>
        <dbReference type="ARBA" id="ARBA00022840"/>
    </source>
</evidence>
<accession>I3Y659</accession>
<comment type="caution">
    <text evidence="10">Lacks conserved residue(s) required for the propagation of feature annotation.</text>
</comment>
<dbReference type="EC" id="2.5.1.75" evidence="10"/>
<keyword evidence="8 10" id="KW-0460">Magnesium</keyword>
<proteinExistence type="inferred from homology"/>
<dbReference type="FunFam" id="1.10.20.140:FF:000001">
    <property type="entry name" value="tRNA dimethylallyltransferase"/>
    <property type="match status" value="1"/>
</dbReference>
<dbReference type="STRING" id="765911.Thivi_0408"/>
<evidence type="ECO:0000256" key="1">
    <source>
        <dbReference type="ARBA" id="ARBA00001946"/>
    </source>
</evidence>
<evidence type="ECO:0000313" key="14">
    <source>
        <dbReference type="EMBL" id="AFL72477.1"/>
    </source>
</evidence>
<feature type="region of interest" description="Interaction with substrate tRNA" evidence="10">
    <location>
        <begin position="176"/>
        <end position="180"/>
    </location>
</feature>
<dbReference type="Gene3D" id="3.40.50.300">
    <property type="entry name" value="P-loop containing nucleotide triphosphate hydrolases"/>
    <property type="match status" value="1"/>
</dbReference>
<dbReference type="GO" id="GO:0006400">
    <property type="term" value="P:tRNA modification"/>
    <property type="evidence" value="ECO:0007669"/>
    <property type="project" value="TreeGrafter"/>
</dbReference>
<organism evidence="14 15">
    <name type="scientific">Thiocystis violascens (strain ATCC 17096 / DSM 198 / 6111)</name>
    <name type="common">Chromatium violascens</name>
    <dbReference type="NCBI Taxonomy" id="765911"/>
    <lineage>
        <taxon>Bacteria</taxon>
        <taxon>Pseudomonadati</taxon>
        <taxon>Pseudomonadota</taxon>
        <taxon>Gammaproteobacteria</taxon>
        <taxon>Chromatiales</taxon>
        <taxon>Chromatiaceae</taxon>
        <taxon>Thiocystis</taxon>
    </lineage>
</organism>
<keyword evidence="6 10" id="KW-0547">Nucleotide-binding</keyword>
<evidence type="ECO:0000256" key="3">
    <source>
        <dbReference type="ARBA" id="ARBA00005842"/>
    </source>
</evidence>
<dbReference type="InterPro" id="IPR027417">
    <property type="entry name" value="P-loop_NTPase"/>
</dbReference>
<comment type="function">
    <text evidence="2 10 12">Catalyzes the transfer of a dimethylallyl group onto the adenine at position 37 in tRNAs that read codons beginning with uridine, leading to the formation of N6-(dimethylallyl)adenosine (i(6)A).</text>
</comment>
<keyword evidence="15" id="KW-1185">Reference proteome</keyword>
<feature type="binding site" evidence="10">
    <location>
        <begin position="29"/>
        <end position="34"/>
    </location>
    <ligand>
        <name>substrate</name>
    </ligand>
</feature>
<dbReference type="Gene3D" id="1.10.20.140">
    <property type="match status" value="1"/>
</dbReference>
<feature type="site" description="Interaction with substrate tRNA" evidence="10">
    <location>
        <position position="140"/>
    </location>
</feature>
<comment type="subunit">
    <text evidence="10">Monomer.</text>
</comment>
<sequence length="328" mass="36694">MRMMTRTHQVPSQDIPDQRPLAILLMGPTASGKTDLAVELVRRLPCDIVSVDSAMVYRGMDIGTAKPGPEILAEAPHRLIDILDPADAYSTARFRADALAAMAEIVAQGRIPLLVGGTMLYFRALQQGLAWLPSADPEVRRALLEESALLGWPAMHDRLARVDPDSARQIHPNDPQRIQRALEVHVLTGRSMSELIRSAGVSQQLPYRLLKLIRAPLERSVLHARIERRFRAMLDQGLVEEVAGLLERGDLNEDLPSMRCVGYRQVLKYLREEYKWDQMLHCGIAASRQLAKRQLTWLRPEPAAHWLADDPAPLEQALALIEQATIAS</sequence>
<evidence type="ECO:0000256" key="4">
    <source>
        <dbReference type="ARBA" id="ARBA00022679"/>
    </source>
</evidence>
<comment type="cofactor">
    <cofactor evidence="1 10">
        <name>Mg(2+)</name>
        <dbReference type="ChEBI" id="CHEBI:18420"/>
    </cofactor>
</comment>
<evidence type="ECO:0000256" key="12">
    <source>
        <dbReference type="RuleBase" id="RU003784"/>
    </source>
</evidence>
<dbReference type="GO" id="GO:0052381">
    <property type="term" value="F:tRNA dimethylallyltransferase activity"/>
    <property type="evidence" value="ECO:0007669"/>
    <property type="project" value="UniProtKB-UniRule"/>
</dbReference>
<dbReference type="Pfam" id="PF01715">
    <property type="entry name" value="IPPT"/>
    <property type="match status" value="1"/>
</dbReference>
<dbReference type="eggNOG" id="COG0324">
    <property type="taxonomic scope" value="Bacteria"/>
</dbReference>
<comment type="similarity">
    <text evidence="3 10 13">Belongs to the IPP transferase family.</text>
</comment>
<evidence type="ECO:0000256" key="13">
    <source>
        <dbReference type="RuleBase" id="RU003785"/>
    </source>
</evidence>
<gene>
    <name evidence="10" type="primary">miaA</name>
    <name evidence="14" type="ordered locus">Thivi_0408</name>
</gene>
<dbReference type="HAMAP" id="MF_00185">
    <property type="entry name" value="IPP_trans"/>
    <property type="match status" value="1"/>
</dbReference>
<dbReference type="AlphaFoldDB" id="I3Y659"/>
<evidence type="ECO:0000256" key="8">
    <source>
        <dbReference type="ARBA" id="ARBA00022842"/>
    </source>
</evidence>
<evidence type="ECO:0000256" key="6">
    <source>
        <dbReference type="ARBA" id="ARBA00022741"/>
    </source>
</evidence>
<evidence type="ECO:0000256" key="10">
    <source>
        <dbReference type="HAMAP-Rule" id="MF_00185"/>
    </source>
</evidence>
<dbReference type="GO" id="GO:0005524">
    <property type="term" value="F:ATP binding"/>
    <property type="evidence" value="ECO:0007669"/>
    <property type="project" value="UniProtKB-UniRule"/>
</dbReference>
<feature type="region of interest" description="Interaction with substrate tRNA" evidence="10">
    <location>
        <begin position="259"/>
        <end position="264"/>
    </location>
</feature>
<evidence type="ECO:0000256" key="5">
    <source>
        <dbReference type="ARBA" id="ARBA00022694"/>
    </source>
</evidence>
<dbReference type="SUPFAM" id="SSF52540">
    <property type="entry name" value="P-loop containing nucleoside triphosphate hydrolases"/>
    <property type="match status" value="1"/>
</dbReference>
<evidence type="ECO:0000256" key="2">
    <source>
        <dbReference type="ARBA" id="ARBA00003213"/>
    </source>
</evidence>
<feature type="binding site" evidence="10">
    <location>
        <begin position="27"/>
        <end position="34"/>
    </location>
    <ligand>
        <name>ATP</name>
        <dbReference type="ChEBI" id="CHEBI:30616"/>
    </ligand>
</feature>
<keyword evidence="7 10" id="KW-0067">ATP-binding</keyword>
<feature type="site" description="Interaction with substrate tRNA" evidence="10">
    <location>
        <position position="118"/>
    </location>
</feature>
<evidence type="ECO:0000256" key="9">
    <source>
        <dbReference type="ARBA" id="ARBA00049563"/>
    </source>
</evidence>
<feature type="region of interest" description="Interaction with substrate tRNA" evidence="10">
    <location>
        <begin position="52"/>
        <end position="55"/>
    </location>
</feature>
<keyword evidence="4 10" id="KW-0808">Transferase</keyword>
<dbReference type="PANTHER" id="PTHR11088">
    <property type="entry name" value="TRNA DIMETHYLALLYLTRANSFERASE"/>
    <property type="match status" value="1"/>
</dbReference>
<dbReference type="EMBL" id="CP003154">
    <property type="protein sequence ID" value="AFL72477.1"/>
    <property type="molecule type" value="Genomic_DNA"/>
</dbReference>
<evidence type="ECO:0000313" key="15">
    <source>
        <dbReference type="Proteomes" id="UP000006062"/>
    </source>
</evidence>
<dbReference type="InterPro" id="IPR039657">
    <property type="entry name" value="Dimethylallyltransferase"/>
</dbReference>
<dbReference type="HOGENOM" id="CLU_032616_0_0_6"/>
<keyword evidence="5 10" id="KW-0819">tRNA processing</keyword>
<protein>
    <recommendedName>
        <fullName evidence="10">tRNA dimethylallyltransferase</fullName>
        <ecNumber evidence="10">2.5.1.75</ecNumber>
    </recommendedName>
    <alternativeName>
        <fullName evidence="10">Dimethylallyl diphosphate:tRNA dimethylallyltransferase</fullName>
        <shortName evidence="10">DMAPP:tRNA dimethylallyltransferase</shortName>
        <shortName evidence="10">DMATase</shortName>
    </alternativeName>
    <alternativeName>
        <fullName evidence="10">Isopentenyl-diphosphate:tRNA isopentenyltransferase</fullName>
        <shortName evidence="10">IPP transferase</shortName>
        <shortName evidence="10">IPPT</shortName>
        <shortName evidence="10">IPTase</shortName>
    </alternativeName>
</protein>
<dbReference type="Proteomes" id="UP000006062">
    <property type="component" value="Chromosome"/>
</dbReference>
<dbReference type="KEGG" id="tvi:Thivi_0408"/>
<comment type="catalytic activity">
    <reaction evidence="9 10 11">
        <text>adenosine(37) in tRNA + dimethylallyl diphosphate = N(6)-dimethylallyladenosine(37) in tRNA + diphosphate</text>
        <dbReference type="Rhea" id="RHEA:26482"/>
        <dbReference type="Rhea" id="RHEA-COMP:10162"/>
        <dbReference type="Rhea" id="RHEA-COMP:10375"/>
        <dbReference type="ChEBI" id="CHEBI:33019"/>
        <dbReference type="ChEBI" id="CHEBI:57623"/>
        <dbReference type="ChEBI" id="CHEBI:74411"/>
        <dbReference type="ChEBI" id="CHEBI:74415"/>
        <dbReference type="EC" id="2.5.1.75"/>
    </reaction>
</comment>
<dbReference type="PANTHER" id="PTHR11088:SF60">
    <property type="entry name" value="TRNA DIMETHYLALLYLTRANSFERASE"/>
    <property type="match status" value="1"/>
</dbReference>
<reference evidence="14 15" key="1">
    <citation type="submission" date="2012-06" db="EMBL/GenBank/DDBJ databases">
        <title>Complete sequence of Thiocystis violascens DSM 198.</title>
        <authorList>
            <consortium name="US DOE Joint Genome Institute"/>
            <person name="Lucas S."/>
            <person name="Han J."/>
            <person name="Lapidus A."/>
            <person name="Cheng J.-F."/>
            <person name="Goodwin L."/>
            <person name="Pitluck S."/>
            <person name="Peters L."/>
            <person name="Ovchinnikova G."/>
            <person name="Teshima H."/>
            <person name="Detter J.C."/>
            <person name="Han C."/>
            <person name="Tapia R."/>
            <person name="Land M."/>
            <person name="Hauser L."/>
            <person name="Kyrpides N."/>
            <person name="Ivanova N."/>
            <person name="Pagani I."/>
            <person name="Vogl K."/>
            <person name="Liu Z."/>
            <person name="Frigaard N.-U."/>
            <person name="Bryant D."/>
            <person name="Woyke T."/>
        </authorList>
    </citation>
    <scope>NUCLEOTIDE SEQUENCE [LARGE SCALE GENOMIC DNA]</scope>
    <source>
        <strain evidence="15">ATCC 17096 / DSM 198 / 6111</strain>
    </source>
</reference>
<name>I3Y659_THIV6</name>
<dbReference type="InterPro" id="IPR018022">
    <property type="entry name" value="IPT"/>
</dbReference>